<dbReference type="AlphaFoldDB" id="Q01WY8"/>
<reference evidence="2" key="1">
    <citation type="submission" date="2006-10" db="EMBL/GenBank/DDBJ databases">
        <title>Complete sequence of Solibacter usitatus Ellin6076.</title>
        <authorList>
            <consortium name="US DOE Joint Genome Institute"/>
            <person name="Copeland A."/>
            <person name="Lucas S."/>
            <person name="Lapidus A."/>
            <person name="Barry K."/>
            <person name="Detter J.C."/>
            <person name="Glavina del Rio T."/>
            <person name="Hammon N."/>
            <person name="Israni S."/>
            <person name="Dalin E."/>
            <person name="Tice H."/>
            <person name="Pitluck S."/>
            <person name="Thompson L.S."/>
            <person name="Brettin T."/>
            <person name="Bruce D."/>
            <person name="Han C."/>
            <person name="Tapia R."/>
            <person name="Gilna P."/>
            <person name="Schmutz J."/>
            <person name="Larimer F."/>
            <person name="Land M."/>
            <person name="Hauser L."/>
            <person name="Kyrpides N."/>
            <person name="Mikhailova N."/>
            <person name="Janssen P.H."/>
            <person name="Kuske C.R."/>
            <person name="Richardson P."/>
        </authorList>
    </citation>
    <scope>NUCLEOTIDE SEQUENCE</scope>
    <source>
        <strain evidence="2">Ellin6076</strain>
    </source>
</reference>
<organism evidence="2">
    <name type="scientific">Solibacter usitatus (strain Ellin6076)</name>
    <dbReference type="NCBI Taxonomy" id="234267"/>
    <lineage>
        <taxon>Bacteria</taxon>
        <taxon>Pseudomonadati</taxon>
        <taxon>Acidobacteriota</taxon>
        <taxon>Terriglobia</taxon>
        <taxon>Bryobacterales</taxon>
        <taxon>Solibacteraceae</taxon>
        <taxon>Candidatus Solibacter</taxon>
    </lineage>
</organism>
<dbReference type="NCBIfam" id="TIGR03709">
    <property type="entry name" value="PPK2_rel_1"/>
    <property type="match status" value="1"/>
</dbReference>
<dbReference type="InterPro" id="IPR027417">
    <property type="entry name" value="P-loop_NTPase"/>
</dbReference>
<dbReference type="HOGENOM" id="CLU_048699_1_0_0"/>
<dbReference type="OrthoDB" id="9775224at2"/>
<dbReference type="PANTHER" id="PTHR34383:SF3">
    <property type="entry name" value="POLYPHOSPHATE:AMP PHOSPHOTRANSFERASE"/>
    <property type="match status" value="1"/>
</dbReference>
<dbReference type="Gene3D" id="3.40.50.300">
    <property type="entry name" value="P-loop containing nucleotide triphosphate hydrolases"/>
    <property type="match status" value="1"/>
</dbReference>
<evidence type="ECO:0000313" key="2">
    <source>
        <dbReference type="EMBL" id="ABJ85827.1"/>
    </source>
</evidence>
<dbReference type="PANTHER" id="PTHR34383">
    <property type="entry name" value="POLYPHOSPHATE:AMP PHOSPHOTRANSFERASE-RELATED"/>
    <property type="match status" value="1"/>
</dbReference>
<sequence>MQNLFTKLILEPGIKIKLDEIFPGRRTPLRELGPPEIQPRVRRVDPIQLSDPYHEFLVQPGRRVKLSEIDPGYRGRYESGEAAAPEIQSLVKRLDHLQYVMFAERKHSLLIVLQGLDACGKDGVIRHILAGMNPAGCRVVGFKRPKPEELDHDFLWRVHPHLPAKGEVSIFNRSHYEDVLAFRVHHFTQVDLWARRYELINDFERLLVTENDTTVLKFFLYISKAEQLARFKQRLDDPTRRWKISEADYRERAHWARYTEAFEEMLSRTSTRHAPWFVIPANNKWFRDLTVSQIVSRTLEDLNMQCPEPVVDIAEIRRRYHAADREEAQAS</sequence>
<dbReference type="GO" id="GO:0016776">
    <property type="term" value="F:phosphotransferase activity, phosphate group as acceptor"/>
    <property type="evidence" value="ECO:0007669"/>
    <property type="project" value="InterPro"/>
</dbReference>
<protein>
    <submittedName>
        <fullName evidence="2">Polyphosphate:AMP phosphotransferase</fullName>
        <ecNumber evidence="2">2.7.4.-</ecNumber>
    </submittedName>
</protein>
<dbReference type="EMBL" id="CP000473">
    <property type="protein sequence ID" value="ABJ85827.1"/>
    <property type="molecule type" value="Genomic_DNA"/>
</dbReference>
<dbReference type="InterPro" id="IPR022300">
    <property type="entry name" value="PPK2-rel_1"/>
</dbReference>
<keyword evidence="2" id="KW-0808">Transferase</keyword>
<dbReference type="Pfam" id="PF03976">
    <property type="entry name" value="PPK2"/>
    <property type="match status" value="1"/>
</dbReference>
<dbReference type="STRING" id="234267.Acid_4868"/>
<dbReference type="InParanoid" id="Q01WY8"/>
<dbReference type="GO" id="GO:0006797">
    <property type="term" value="P:polyphosphate metabolic process"/>
    <property type="evidence" value="ECO:0007669"/>
    <property type="project" value="InterPro"/>
</dbReference>
<feature type="domain" description="Polyphosphate kinase-2-related" evidence="1">
    <location>
        <begin position="86"/>
        <end position="304"/>
    </location>
</feature>
<accession>Q01WY8</accession>
<name>Q01WY8_SOLUE</name>
<evidence type="ECO:0000259" key="1">
    <source>
        <dbReference type="Pfam" id="PF03976"/>
    </source>
</evidence>
<dbReference type="KEGG" id="sus:Acid_4868"/>
<proteinExistence type="predicted"/>
<dbReference type="eggNOG" id="COG2326">
    <property type="taxonomic scope" value="Bacteria"/>
</dbReference>
<gene>
    <name evidence="2" type="ordered locus">Acid_4868</name>
</gene>
<dbReference type="EC" id="2.7.4.-" evidence="2"/>
<dbReference type="InterPro" id="IPR022488">
    <property type="entry name" value="PPK2-related"/>
</dbReference>
<dbReference type="SUPFAM" id="SSF52540">
    <property type="entry name" value="P-loop containing nucleoside triphosphate hydrolases"/>
    <property type="match status" value="1"/>
</dbReference>